<evidence type="ECO:0000256" key="2">
    <source>
        <dbReference type="SAM" id="MobiDB-lite"/>
    </source>
</evidence>
<dbReference type="OrthoDB" id="10464293at2759"/>
<accession>A0A139HEZ9</accession>
<dbReference type="Proteomes" id="UP000070133">
    <property type="component" value="Unassembled WGS sequence"/>
</dbReference>
<evidence type="ECO:0000313" key="4">
    <source>
        <dbReference type="Proteomes" id="UP000070133"/>
    </source>
</evidence>
<feature type="region of interest" description="Disordered" evidence="2">
    <location>
        <begin position="133"/>
        <end position="226"/>
    </location>
</feature>
<name>A0A139HEZ9_9PEZI</name>
<feature type="compositionally biased region" description="Low complexity" evidence="2">
    <location>
        <begin position="178"/>
        <end position="189"/>
    </location>
</feature>
<comment type="caution">
    <text evidence="3">The sequence shown here is derived from an EMBL/GenBank/DDBJ whole genome shotgun (WGS) entry which is preliminary data.</text>
</comment>
<feature type="compositionally biased region" description="Acidic residues" evidence="2">
    <location>
        <begin position="158"/>
        <end position="168"/>
    </location>
</feature>
<reference evidence="3 4" key="1">
    <citation type="submission" date="2015-07" db="EMBL/GenBank/DDBJ databases">
        <title>Comparative genomics of the Sigatoka disease complex on banana suggests a link between parallel evolutionary changes in Pseudocercospora fijiensis and Pseudocercospora eumusae and increased virulence on the banana host.</title>
        <authorList>
            <person name="Chang T.-C."/>
            <person name="Salvucci A."/>
            <person name="Crous P.W."/>
            <person name="Stergiopoulos I."/>
        </authorList>
    </citation>
    <scope>NUCLEOTIDE SEQUENCE [LARGE SCALE GENOMIC DNA]</scope>
    <source>
        <strain evidence="3 4">CBS 114824</strain>
    </source>
</reference>
<feature type="coiled-coil region" evidence="1">
    <location>
        <begin position="11"/>
        <end position="38"/>
    </location>
</feature>
<gene>
    <name evidence="3" type="ORF">AC578_4449</name>
</gene>
<dbReference type="EMBL" id="LFZN01000063">
    <property type="protein sequence ID" value="KXT00996.1"/>
    <property type="molecule type" value="Genomic_DNA"/>
</dbReference>
<organism evidence="3 4">
    <name type="scientific">Pseudocercospora eumusae</name>
    <dbReference type="NCBI Taxonomy" id="321146"/>
    <lineage>
        <taxon>Eukaryota</taxon>
        <taxon>Fungi</taxon>
        <taxon>Dikarya</taxon>
        <taxon>Ascomycota</taxon>
        <taxon>Pezizomycotina</taxon>
        <taxon>Dothideomycetes</taxon>
        <taxon>Dothideomycetidae</taxon>
        <taxon>Mycosphaerellales</taxon>
        <taxon>Mycosphaerellaceae</taxon>
        <taxon>Pseudocercospora</taxon>
    </lineage>
</organism>
<feature type="compositionally biased region" description="Acidic residues" evidence="2">
    <location>
        <begin position="207"/>
        <end position="220"/>
    </location>
</feature>
<proteinExistence type="predicted"/>
<keyword evidence="4" id="KW-1185">Reference proteome</keyword>
<protein>
    <submittedName>
        <fullName evidence="3">Uncharacterized protein</fullName>
    </submittedName>
</protein>
<dbReference type="AlphaFoldDB" id="A0A139HEZ9"/>
<keyword evidence="1" id="KW-0175">Coiled coil</keyword>
<evidence type="ECO:0000256" key="1">
    <source>
        <dbReference type="SAM" id="Coils"/>
    </source>
</evidence>
<sequence>MADNQIYQVHYQAKMAEIEELKNAIAAVQDAIRTLLASEAALEHEENGFLNRLRNKREVLYARYDLSSINAVLIWCHIGAANGTLSEEDAAKIPSWESDQRICQARLAFAIAQRRALMAADLTVQMATPVLEESGQTAENPVVLEDSESSWTLRGDGDSDEQDWETVSESDSMRNDSADAGAGSQAGYDADGESDGDGSEILASSGADDEEDDEEEEEDFEPQRRTCMVYNRRAGEWQRY</sequence>
<evidence type="ECO:0000313" key="3">
    <source>
        <dbReference type="EMBL" id="KXT00996.1"/>
    </source>
</evidence>